<evidence type="ECO:0000313" key="4">
    <source>
        <dbReference type="Proteomes" id="UP001160625"/>
    </source>
</evidence>
<dbReference type="Pfam" id="PF13469">
    <property type="entry name" value="Sulfotransfer_3"/>
    <property type="match status" value="1"/>
</dbReference>
<feature type="repeat" description="TPR" evidence="2">
    <location>
        <begin position="141"/>
        <end position="174"/>
    </location>
</feature>
<dbReference type="InterPro" id="IPR011990">
    <property type="entry name" value="TPR-like_helical_dom_sf"/>
</dbReference>
<keyword evidence="1" id="KW-0808">Transferase</keyword>
<organism evidence="3 4">
    <name type="scientific">Sphingomonas oryzagri</name>
    <dbReference type="NCBI Taxonomy" id="3042314"/>
    <lineage>
        <taxon>Bacteria</taxon>
        <taxon>Pseudomonadati</taxon>
        <taxon>Pseudomonadota</taxon>
        <taxon>Alphaproteobacteria</taxon>
        <taxon>Sphingomonadales</taxon>
        <taxon>Sphingomonadaceae</taxon>
        <taxon>Sphingomonas</taxon>
    </lineage>
</organism>
<reference evidence="3" key="1">
    <citation type="submission" date="2023-04" db="EMBL/GenBank/DDBJ databases">
        <title>Sphingomonas sp. MAHUQ-71 isolated from rice field.</title>
        <authorList>
            <person name="Huq M.A."/>
        </authorList>
    </citation>
    <scope>NUCLEOTIDE SEQUENCE</scope>
    <source>
        <strain evidence="3">MAHUQ-71</strain>
    </source>
</reference>
<dbReference type="InterPro" id="IPR019734">
    <property type="entry name" value="TPR_rpt"/>
</dbReference>
<dbReference type="SUPFAM" id="SSF48452">
    <property type="entry name" value="TPR-like"/>
    <property type="match status" value="1"/>
</dbReference>
<dbReference type="EMBL" id="JARYGZ010000006">
    <property type="protein sequence ID" value="MDH7641092.1"/>
    <property type="molecule type" value="Genomic_DNA"/>
</dbReference>
<proteinExistence type="predicted"/>
<keyword evidence="2" id="KW-0802">TPR repeat</keyword>
<feature type="repeat" description="TPR" evidence="2">
    <location>
        <begin position="175"/>
        <end position="208"/>
    </location>
</feature>
<dbReference type="Gene3D" id="3.40.50.300">
    <property type="entry name" value="P-loop containing nucleotide triphosphate hydrolases"/>
    <property type="match status" value="1"/>
</dbReference>
<evidence type="ECO:0000256" key="1">
    <source>
        <dbReference type="ARBA" id="ARBA00022679"/>
    </source>
</evidence>
<accession>A0ABT6N7J7</accession>
<dbReference type="Pfam" id="PF13432">
    <property type="entry name" value="TPR_16"/>
    <property type="match status" value="2"/>
</dbReference>
<dbReference type="Gene3D" id="1.25.40.10">
    <property type="entry name" value="Tetratricopeptide repeat domain"/>
    <property type="match status" value="2"/>
</dbReference>
<evidence type="ECO:0000313" key="3">
    <source>
        <dbReference type="EMBL" id="MDH7641092.1"/>
    </source>
</evidence>
<dbReference type="SUPFAM" id="SSF52540">
    <property type="entry name" value="P-loop containing nucleoside triphosphate hydrolases"/>
    <property type="match status" value="1"/>
</dbReference>
<dbReference type="RefSeq" id="WP_281046433.1">
    <property type="nucleotide sequence ID" value="NZ_JARYGZ010000006.1"/>
</dbReference>
<dbReference type="PANTHER" id="PTHR12788">
    <property type="entry name" value="PROTEIN-TYROSINE SULFOTRANSFERASE 2"/>
    <property type="match status" value="1"/>
</dbReference>
<keyword evidence="4" id="KW-1185">Reference proteome</keyword>
<dbReference type="PROSITE" id="PS50005">
    <property type="entry name" value="TPR"/>
    <property type="match status" value="2"/>
</dbReference>
<evidence type="ECO:0000256" key="2">
    <source>
        <dbReference type="PROSITE-ProRule" id="PRU00339"/>
    </source>
</evidence>
<protein>
    <submittedName>
        <fullName evidence="3">Sulfotransferase</fullName>
    </submittedName>
</protein>
<dbReference type="Proteomes" id="UP001160625">
    <property type="component" value="Unassembled WGS sequence"/>
</dbReference>
<dbReference type="InterPro" id="IPR027417">
    <property type="entry name" value="P-loop_NTPase"/>
</dbReference>
<dbReference type="InterPro" id="IPR026634">
    <property type="entry name" value="TPST-like"/>
</dbReference>
<name>A0ABT6N7J7_9SPHN</name>
<sequence length="631" mass="68868">MSQPSPQAMRAMERARAGDLAGAIEAGEAALIAAPRDPGLRTFVGVLCCRSGALARGIGHFREALALAPGDRMIRAELARASLAAGDLDAAASAIGEGEDLATPQGREFARMAAHIAAQRGEAEDGAARYARLTQADPADFESWQGLGLARLALGEVEGAADALGRAVRLQPRLALAQLALGRALARLDREAEACAAFAEADALDPDNAAILFELGRAEMARWGFERAEAALLRARALDPRQGATVAALGDLYERTNRLDDLARLIGEAERDGVGEDALALLRARSLRRQGRLEEALAAAEACPLEDDALRLQTIGEIADRLNDAPKAFVAFEQLNTLLLKDDPGADARALGFRETIRSVRRLTTPDWFASWRTPPLAIDDGRRAPAFLYGFPRSGTTLLDTMLMGHPDAVVMEEEHAMQRTMARMGPAERIATLSEAEIADLRAHYWREVDAIVPHAPGQLVVDKFPLGLVGVAFVHRLFPDARYIFAERHPCDCVLSCFITRFRLNDAMANCLRLADAARLYDMALDVWAHARSVFPLAVHTIRYERMVADVEAELRPLADFLGLSWDERLVDHRGSAARRAYISSPSYAQVTEPLYKRAAGRWTRYADQMAPVLPILAPWCERMGYSL</sequence>
<dbReference type="PANTHER" id="PTHR12788:SF10">
    <property type="entry name" value="PROTEIN-TYROSINE SULFOTRANSFERASE"/>
    <property type="match status" value="1"/>
</dbReference>
<comment type="caution">
    <text evidence="3">The sequence shown here is derived from an EMBL/GenBank/DDBJ whole genome shotgun (WGS) entry which is preliminary data.</text>
</comment>
<gene>
    <name evidence="3" type="ORF">QGN17_20325</name>
</gene>
<dbReference type="SMART" id="SM00028">
    <property type="entry name" value="TPR"/>
    <property type="match status" value="5"/>
</dbReference>